<evidence type="ECO:0000256" key="1">
    <source>
        <dbReference type="SAM" id="MobiDB-lite"/>
    </source>
</evidence>
<evidence type="ECO:0000256" key="2">
    <source>
        <dbReference type="SAM" id="SignalP"/>
    </source>
</evidence>
<evidence type="ECO:0008006" key="5">
    <source>
        <dbReference type="Google" id="ProtNLM"/>
    </source>
</evidence>
<feature type="compositionally biased region" description="Low complexity" evidence="1">
    <location>
        <begin position="31"/>
        <end position="46"/>
    </location>
</feature>
<reference evidence="3 4" key="1">
    <citation type="submission" date="2019-06" db="EMBL/GenBank/DDBJ databases">
        <title>Draft genome sequence of Actinomyces johnsonii CCUG 34287T.</title>
        <authorList>
            <person name="Salva-Serra F."/>
            <person name="Cardew S."/>
            <person name="Moore E."/>
        </authorList>
    </citation>
    <scope>NUCLEOTIDE SEQUENCE [LARGE SCALE GENOMIC DNA]</scope>
    <source>
        <strain evidence="3 4">CCUG 34287</strain>
    </source>
</reference>
<name>A0A508A2M3_9ACTO</name>
<keyword evidence="2" id="KW-0732">Signal</keyword>
<accession>A0A508A2M3</accession>
<comment type="caution">
    <text evidence="3">The sequence shown here is derived from an EMBL/GenBank/DDBJ whole genome shotgun (WGS) entry which is preliminary data.</text>
</comment>
<evidence type="ECO:0000313" key="4">
    <source>
        <dbReference type="Proteomes" id="UP000319010"/>
    </source>
</evidence>
<evidence type="ECO:0000313" key="3">
    <source>
        <dbReference type="EMBL" id="TQD43557.1"/>
    </source>
</evidence>
<dbReference type="Proteomes" id="UP000319010">
    <property type="component" value="Unassembled WGS sequence"/>
</dbReference>
<feature type="region of interest" description="Disordered" evidence="1">
    <location>
        <begin position="27"/>
        <end position="96"/>
    </location>
</feature>
<dbReference type="PROSITE" id="PS51257">
    <property type="entry name" value="PROKAR_LIPOPROTEIN"/>
    <property type="match status" value="1"/>
</dbReference>
<dbReference type="EMBL" id="VICB01000006">
    <property type="protein sequence ID" value="TQD43557.1"/>
    <property type="molecule type" value="Genomic_DNA"/>
</dbReference>
<protein>
    <recommendedName>
        <fullName evidence="5">Lipoprotein</fullName>
    </recommendedName>
</protein>
<feature type="chain" id="PRO_5021192375" description="Lipoprotein" evidence="2">
    <location>
        <begin position="25"/>
        <end position="255"/>
    </location>
</feature>
<feature type="signal peptide" evidence="2">
    <location>
        <begin position="1"/>
        <end position="24"/>
    </location>
</feature>
<proteinExistence type="predicted"/>
<feature type="compositionally biased region" description="Polar residues" evidence="1">
    <location>
        <begin position="85"/>
        <end position="96"/>
    </location>
</feature>
<dbReference type="AlphaFoldDB" id="A0A508A2M3"/>
<feature type="compositionally biased region" description="Basic and acidic residues" evidence="1">
    <location>
        <begin position="47"/>
        <end position="67"/>
    </location>
</feature>
<sequence length="255" mass="26370">MKTARNAAALIASLTLITAPVLTACEDNTQDSSSSSSAASDSSADSSKSDTKDKDSKDKDSKDKKTATSDTSPSQAGSSAKPASGDTQEITGSSTGLTFAVPKDWQDLKNLDPSEKERVAQTMGIDGAALDQQTAAFDVFYRAKKQDSTGFYNNVNMAAQTQQLASVPSKSNIELLLAGQGATLKEYTTKQTAKGEAAVGTYTIQGGGKTAEGAVIVVPTSQPTAGAASYTTIYVSAGTADEETQITNTIIDTIH</sequence>
<organism evidence="3 4">
    <name type="scientific">Actinomyces johnsonii</name>
    <dbReference type="NCBI Taxonomy" id="544581"/>
    <lineage>
        <taxon>Bacteria</taxon>
        <taxon>Bacillati</taxon>
        <taxon>Actinomycetota</taxon>
        <taxon>Actinomycetes</taxon>
        <taxon>Actinomycetales</taxon>
        <taxon>Actinomycetaceae</taxon>
        <taxon>Actinomyces</taxon>
    </lineage>
</organism>
<dbReference type="RefSeq" id="WP_141424156.1">
    <property type="nucleotide sequence ID" value="NZ_JASPFB010000022.1"/>
</dbReference>
<gene>
    <name evidence="3" type="ORF">FK256_06425</name>
</gene>